<dbReference type="EMBL" id="JACGWJ010000008">
    <property type="protein sequence ID" value="KAL0403017.1"/>
    <property type="molecule type" value="Genomic_DNA"/>
</dbReference>
<feature type="compositionally biased region" description="Acidic residues" evidence="1">
    <location>
        <begin position="149"/>
        <end position="174"/>
    </location>
</feature>
<dbReference type="Pfam" id="PF06991">
    <property type="entry name" value="MFAP1"/>
    <property type="match status" value="1"/>
</dbReference>
<dbReference type="InterPro" id="IPR009730">
    <property type="entry name" value="MFAP1_C"/>
</dbReference>
<proteinExistence type="predicted"/>
<dbReference type="PANTHER" id="PTHR15327">
    <property type="entry name" value="MICROFIBRIL-ASSOCIATED PROTEIN"/>
    <property type="match status" value="1"/>
</dbReference>
<sequence length="433" mass="51226">MSVTAGVSDTVIAIRDKLRGKIGQTKVKRYWPGKAPEWADDNDEDGDIRMARTAALEKAFPSHDGPDVMRKDDPRLRRLAESRIDNRDEVREDHRRIRQAEIVSTEEEESRRQEGLDLEEEDEDALEERRRRIREKLLLRQQEEAALLPEEEEEEVEEEEEEESEYETDSEEEMTGIAMVKPVFVPKSERDTIAERERLEAEERALEEAVKRRMEERKKETKEIVVEKIKEDQEIQKNMELEANIADVDTDDDVNEAEEYEAWKSREIARIKRDREDRDAMLKEKEEIEKVRNMTEEERREWERKNPKPTAASKQKWRFMQKYYHKGAFFQTNPDDHAGTAGAENIYTRDFSAPTGEDKMDKTILPKVMQVKHFGRSGRTKWTHLVNEDTTDWNNPWTYNDPLRAKYNQKMAGMNAPIEKPKGSKKLKDWEQR</sequence>
<feature type="compositionally biased region" description="Basic and acidic residues" evidence="1">
    <location>
        <begin position="293"/>
        <end position="306"/>
    </location>
</feature>
<name>A0AAW2TEP5_SESRA</name>
<protein>
    <submittedName>
        <fullName evidence="3">Microfibrillar-associated protein 1</fullName>
    </submittedName>
</protein>
<comment type="caution">
    <text evidence="3">The sequence shown here is derived from an EMBL/GenBank/DDBJ whole genome shotgun (WGS) entry which is preliminary data.</text>
</comment>
<feature type="domain" description="Micro-fibrillar-associated protein 1 C-terminal" evidence="2">
    <location>
        <begin position="169"/>
        <end position="390"/>
    </location>
</feature>
<feature type="region of interest" description="Disordered" evidence="1">
    <location>
        <begin position="61"/>
        <end position="127"/>
    </location>
</feature>
<evidence type="ECO:0000313" key="3">
    <source>
        <dbReference type="EMBL" id="KAL0403017.1"/>
    </source>
</evidence>
<feature type="compositionally biased region" description="Basic and acidic residues" evidence="1">
    <location>
        <begin position="419"/>
        <end position="433"/>
    </location>
</feature>
<reference evidence="3" key="2">
    <citation type="journal article" date="2024" name="Plant">
        <title>Genomic evolution and insights into agronomic trait innovations of Sesamum species.</title>
        <authorList>
            <person name="Miao H."/>
            <person name="Wang L."/>
            <person name="Qu L."/>
            <person name="Liu H."/>
            <person name="Sun Y."/>
            <person name="Le M."/>
            <person name="Wang Q."/>
            <person name="Wei S."/>
            <person name="Zheng Y."/>
            <person name="Lin W."/>
            <person name="Duan Y."/>
            <person name="Cao H."/>
            <person name="Xiong S."/>
            <person name="Wang X."/>
            <person name="Wei L."/>
            <person name="Li C."/>
            <person name="Ma Q."/>
            <person name="Ju M."/>
            <person name="Zhao R."/>
            <person name="Li G."/>
            <person name="Mu C."/>
            <person name="Tian Q."/>
            <person name="Mei H."/>
            <person name="Zhang T."/>
            <person name="Gao T."/>
            <person name="Zhang H."/>
        </authorList>
    </citation>
    <scope>NUCLEOTIDE SEQUENCE</scope>
    <source>
        <strain evidence="3">G02</strain>
    </source>
</reference>
<feature type="compositionally biased region" description="Basic and acidic residues" evidence="1">
    <location>
        <begin position="61"/>
        <end position="99"/>
    </location>
</feature>
<feature type="region of interest" description="Disordered" evidence="1">
    <location>
        <begin position="142"/>
        <end position="183"/>
    </location>
</feature>
<accession>A0AAW2TEP5</accession>
<feature type="region of interest" description="Disordered" evidence="1">
    <location>
        <begin position="413"/>
        <end position="433"/>
    </location>
</feature>
<evidence type="ECO:0000259" key="2">
    <source>
        <dbReference type="Pfam" id="PF06991"/>
    </source>
</evidence>
<feature type="region of interest" description="Disordered" evidence="1">
    <location>
        <begin position="293"/>
        <end position="316"/>
    </location>
</feature>
<reference evidence="3" key="1">
    <citation type="submission" date="2020-06" db="EMBL/GenBank/DDBJ databases">
        <authorList>
            <person name="Li T."/>
            <person name="Hu X."/>
            <person name="Zhang T."/>
            <person name="Song X."/>
            <person name="Zhang H."/>
            <person name="Dai N."/>
            <person name="Sheng W."/>
            <person name="Hou X."/>
            <person name="Wei L."/>
        </authorList>
    </citation>
    <scope>NUCLEOTIDE SEQUENCE</scope>
    <source>
        <strain evidence="3">G02</strain>
        <tissue evidence="3">Leaf</tissue>
    </source>
</reference>
<evidence type="ECO:0000256" key="1">
    <source>
        <dbReference type="SAM" id="MobiDB-lite"/>
    </source>
</evidence>
<dbReference type="AlphaFoldDB" id="A0AAW2TEP5"/>
<organism evidence="3">
    <name type="scientific">Sesamum radiatum</name>
    <name type="common">Black benniseed</name>
    <dbReference type="NCBI Taxonomy" id="300843"/>
    <lineage>
        <taxon>Eukaryota</taxon>
        <taxon>Viridiplantae</taxon>
        <taxon>Streptophyta</taxon>
        <taxon>Embryophyta</taxon>
        <taxon>Tracheophyta</taxon>
        <taxon>Spermatophyta</taxon>
        <taxon>Magnoliopsida</taxon>
        <taxon>eudicotyledons</taxon>
        <taxon>Gunneridae</taxon>
        <taxon>Pentapetalae</taxon>
        <taxon>asterids</taxon>
        <taxon>lamiids</taxon>
        <taxon>Lamiales</taxon>
        <taxon>Pedaliaceae</taxon>
        <taxon>Sesamum</taxon>
    </lineage>
</organism>
<feature type="compositionally biased region" description="Acidic residues" evidence="1">
    <location>
        <begin position="116"/>
        <end position="126"/>
    </location>
</feature>
<dbReference type="InterPro" id="IPR033194">
    <property type="entry name" value="MFAP1"/>
</dbReference>
<gene>
    <name evidence="3" type="ORF">Sradi_1942500</name>
</gene>